<dbReference type="KEGG" id="fai:FAD_1660"/>
<dbReference type="InterPro" id="IPR039651">
    <property type="entry name" value="FixC-like"/>
</dbReference>
<dbReference type="AlphaFoldDB" id="A0A1V0N5X7"/>
<evidence type="ECO:0000256" key="3">
    <source>
        <dbReference type="ARBA" id="ARBA00022827"/>
    </source>
</evidence>
<sequence length="421" mass="46535">MDYDVDVAVVGGGLAGISAAISAAKNGLSVIVLERGEHSGSKNVSGGRMYIHSLKTLLGDRYRDAPLELPIKKETFEIYTGNNKASFSFENKETENSYSILRSRFDAWFASEAENLGVPVSYSTLVSGIDREDGGLVVKSDRGDIRTPLVIESDGAAGFASRYLGIRKEKAFKMQPVKNLQENPDFMPKQFMVGVKEIVDKKPDADYGEAKTILGLSNGVKGGGFAYTNKDSTSIGLTLKLDSLEGHSEKAFDLIEDFREKLGIEGKLLEYSAHLIPFYRFETLPARYVDNLMVTGDAAGFLINDGFTIRGMDNAIESGRLAGEAAKKITDSGDFKDTYIYEQMLENSFILKDMQAASRISTLFGNERTFDAYPKMMAGILERMFTVTDNPRENIKSVLMDEIKKNNIGYYTLLQDMLKVI</sequence>
<organism evidence="6 7">
    <name type="scientific">Ferroplasma acidiphilum</name>
    <dbReference type="NCBI Taxonomy" id="74969"/>
    <lineage>
        <taxon>Archaea</taxon>
        <taxon>Methanobacteriati</taxon>
        <taxon>Thermoplasmatota</taxon>
        <taxon>Thermoplasmata</taxon>
        <taxon>Thermoplasmatales</taxon>
        <taxon>Ferroplasmaceae</taxon>
        <taxon>Ferroplasma</taxon>
    </lineage>
</organism>
<dbReference type="InterPro" id="IPR059103">
    <property type="entry name" value="FixC-like_C"/>
</dbReference>
<gene>
    <name evidence="6" type="primary">fixC</name>
    <name evidence="6" type="ORF">FAD_1660</name>
</gene>
<keyword evidence="3" id="KW-0274">FAD</keyword>
<evidence type="ECO:0000313" key="7">
    <source>
        <dbReference type="Proteomes" id="UP000192050"/>
    </source>
</evidence>
<dbReference type="RefSeq" id="WP_081143003.1">
    <property type="nucleotide sequence ID" value="NZ_CP015363.1"/>
</dbReference>
<evidence type="ECO:0000313" key="6">
    <source>
        <dbReference type="EMBL" id="ARD85504.1"/>
    </source>
</evidence>
<proteinExistence type="predicted"/>
<dbReference type="PANTHER" id="PTHR43624:SF2">
    <property type="entry name" value="ELECTRON TRANSFER FLAVOPROTEIN-QUINONE OXIDOREDUCTASE YDIS-RELATED"/>
    <property type="match status" value="1"/>
</dbReference>
<dbReference type="Pfam" id="PF12831">
    <property type="entry name" value="FAD_oxidored"/>
    <property type="match status" value="1"/>
</dbReference>
<dbReference type="OrthoDB" id="7950at2157"/>
<evidence type="ECO:0000256" key="4">
    <source>
        <dbReference type="ARBA" id="ARBA00023002"/>
    </source>
</evidence>
<protein>
    <submittedName>
        <fullName evidence="6">Oxidoreductase with FAD/NAD(P)-binding domain</fullName>
    </submittedName>
</protein>
<dbReference type="SUPFAM" id="SSF54373">
    <property type="entry name" value="FAD-linked reductases, C-terminal domain"/>
    <property type="match status" value="1"/>
</dbReference>
<dbReference type="Proteomes" id="UP000192050">
    <property type="component" value="Chromosome"/>
</dbReference>
<dbReference type="Pfam" id="PF26311">
    <property type="entry name" value="ETF-QO_FixC_C"/>
    <property type="match status" value="1"/>
</dbReference>
<name>A0A1V0N5X7_9ARCH</name>
<dbReference type="GeneID" id="31677149"/>
<keyword evidence="7" id="KW-1185">Reference proteome</keyword>
<dbReference type="Gene3D" id="3.50.50.60">
    <property type="entry name" value="FAD/NAD(P)-binding domain"/>
    <property type="match status" value="1"/>
</dbReference>
<evidence type="ECO:0000256" key="1">
    <source>
        <dbReference type="ARBA" id="ARBA00001974"/>
    </source>
</evidence>
<reference evidence="6 7" key="1">
    <citation type="submission" date="2011-10" db="EMBL/GenBank/DDBJ databases">
        <title>Metabolic and evolutionary patterns in the extreme acidophile Ferroplasma acidiphilum.</title>
        <authorList>
            <person name="Golyshina O.V."/>
            <person name="Kozyavkin S.A."/>
            <person name="Tatusov R.L."/>
            <person name="Slesarev A.I."/>
            <person name="Golyshin P.N."/>
        </authorList>
    </citation>
    <scope>NUCLEOTIDE SEQUENCE [LARGE SCALE GENOMIC DNA]</scope>
    <source>
        <strain evidence="7">Y</strain>
    </source>
</reference>
<accession>A0A1V0N5X7</accession>
<evidence type="ECO:0000259" key="5">
    <source>
        <dbReference type="Pfam" id="PF26311"/>
    </source>
</evidence>
<feature type="domain" description="FixC-like C-terminal" evidence="5">
    <location>
        <begin position="362"/>
        <end position="420"/>
    </location>
</feature>
<dbReference type="PANTHER" id="PTHR43624">
    <property type="entry name" value="ELECTRON TRANSFER FLAVOPROTEIN-QUINONE OXIDOREDUCTASE YDIS-RELATED"/>
    <property type="match status" value="1"/>
</dbReference>
<dbReference type="GO" id="GO:0016491">
    <property type="term" value="F:oxidoreductase activity"/>
    <property type="evidence" value="ECO:0007669"/>
    <property type="project" value="UniProtKB-KW"/>
</dbReference>
<keyword evidence="2" id="KW-0285">Flavoprotein</keyword>
<evidence type="ECO:0000256" key="2">
    <source>
        <dbReference type="ARBA" id="ARBA00022630"/>
    </source>
</evidence>
<dbReference type="STRING" id="74969.FAD_1660"/>
<dbReference type="EMBL" id="CP015363">
    <property type="protein sequence ID" value="ARD85504.1"/>
    <property type="molecule type" value="Genomic_DNA"/>
</dbReference>
<comment type="cofactor">
    <cofactor evidence="1">
        <name>FAD</name>
        <dbReference type="ChEBI" id="CHEBI:57692"/>
    </cofactor>
</comment>
<dbReference type="SUPFAM" id="SSF51905">
    <property type="entry name" value="FAD/NAD(P)-binding domain"/>
    <property type="match status" value="1"/>
</dbReference>
<keyword evidence="4" id="KW-0560">Oxidoreductase</keyword>
<dbReference type="InterPro" id="IPR036188">
    <property type="entry name" value="FAD/NAD-bd_sf"/>
</dbReference>